<dbReference type="Pfam" id="PF00834">
    <property type="entry name" value="Ribul_P_3_epim"/>
    <property type="match status" value="1"/>
</dbReference>
<dbReference type="Gene3D" id="3.20.20.70">
    <property type="entry name" value="Aldolase class I"/>
    <property type="match status" value="1"/>
</dbReference>
<protein>
    <recommendedName>
        <fullName evidence="5">Ribulose-phosphate 3-epimerase</fullName>
    </recommendedName>
</protein>
<sequence length="216" mass="23889">MLKPFEIIPSILTNNPEEVLAKIQMAEGMVGGVQIDVVDGIFAVNKTFDIDLLQDVDTDLKLDFHLMTKEPVNWVERCIRGGADRIIGQVEMMSDQLNFVQKVQEVGTLVGLALDLKSDISVIDDIIFQDLDVVLVLSVPAGFGGQQFEPKSLEKIAALSKIRELQKSTFKISVDGGITPDDIDDLVTRGADEAVIGERLFKGDLKMNLEKYRKVV</sequence>
<evidence type="ECO:0000313" key="4">
    <source>
        <dbReference type="Proteomes" id="UP000176939"/>
    </source>
</evidence>
<dbReference type="SUPFAM" id="SSF51366">
    <property type="entry name" value="Ribulose-phoshate binding barrel"/>
    <property type="match status" value="1"/>
</dbReference>
<dbReference type="InterPro" id="IPR011060">
    <property type="entry name" value="RibuloseP-bd_barrel"/>
</dbReference>
<reference evidence="3 4" key="1">
    <citation type="journal article" date="2016" name="Nat. Commun.">
        <title>Thousands of microbial genomes shed light on interconnected biogeochemical processes in an aquifer system.</title>
        <authorList>
            <person name="Anantharaman K."/>
            <person name="Brown C.T."/>
            <person name="Hug L.A."/>
            <person name="Sharon I."/>
            <person name="Castelle C.J."/>
            <person name="Probst A.J."/>
            <person name="Thomas B.C."/>
            <person name="Singh A."/>
            <person name="Wilkins M.J."/>
            <person name="Karaoz U."/>
            <person name="Brodie E.L."/>
            <person name="Williams K.H."/>
            <person name="Hubbard S.S."/>
            <person name="Banfield J.F."/>
        </authorList>
    </citation>
    <scope>NUCLEOTIDE SEQUENCE [LARGE SCALE GENOMIC DNA]</scope>
</reference>
<dbReference type="InterPro" id="IPR000056">
    <property type="entry name" value="Ribul_P_3_epim-like"/>
</dbReference>
<dbReference type="PANTHER" id="PTHR11749">
    <property type="entry name" value="RIBULOSE-5-PHOSPHATE-3-EPIMERASE"/>
    <property type="match status" value="1"/>
</dbReference>
<dbReference type="GO" id="GO:0005975">
    <property type="term" value="P:carbohydrate metabolic process"/>
    <property type="evidence" value="ECO:0007669"/>
    <property type="project" value="InterPro"/>
</dbReference>
<gene>
    <name evidence="3" type="ORF">A2Z67_05390</name>
</gene>
<evidence type="ECO:0000256" key="1">
    <source>
        <dbReference type="ARBA" id="ARBA00022723"/>
    </source>
</evidence>
<dbReference type="AlphaFoldDB" id="A0A1F7WZ57"/>
<proteinExistence type="predicted"/>
<dbReference type="Proteomes" id="UP000176939">
    <property type="component" value="Unassembled WGS sequence"/>
</dbReference>
<organism evidence="3 4">
    <name type="scientific">Candidatus Woesebacteria bacterium RBG_13_36_22</name>
    <dbReference type="NCBI Taxonomy" id="1802478"/>
    <lineage>
        <taxon>Bacteria</taxon>
        <taxon>Candidatus Woeseibacteriota</taxon>
    </lineage>
</organism>
<name>A0A1F7WZ57_9BACT</name>
<evidence type="ECO:0008006" key="5">
    <source>
        <dbReference type="Google" id="ProtNLM"/>
    </source>
</evidence>
<dbReference type="GO" id="GO:0016857">
    <property type="term" value="F:racemase and epimerase activity, acting on carbohydrates and derivatives"/>
    <property type="evidence" value="ECO:0007669"/>
    <property type="project" value="InterPro"/>
</dbReference>
<evidence type="ECO:0000313" key="3">
    <source>
        <dbReference type="EMBL" id="OGM08041.1"/>
    </source>
</evidence>
<comment type="caution">
    <text evidence="3">The sequence shown here is derived from an EMBL/GenBank/DDBJ whole genome shotgun (WGS) entry which is preliminary data.</text>
</comment>
<dbReference type="InterPro" id="IPR013785">
    <property type="entry name" value="Aldolase_TIM"/>
</dbReference>
<keyword evidence="2" id="KW-0413">Isomerase</keyword>
<keyword evidence="1" id="KW-0479">Metal-binding</keyword>
<dbReference type="GO" id="GO:0046872">
    <property type="term" value="F:metal ion binding"/>
    <property type="evidence" value="ECO:0007669"/>
    <property type="project" value="UniProtKB-KW"/>
</dbReference>
<accession>A0A1F7WZ57</accession>
<dbReference type="EMBL" id="MGFQ01000058">
    <property type="protein sequence ID" value="OGM08041.1"/>
    <property type="molecule type" value="Genomic_DNA"/>
</dbReference>
<evidence type="ECO:0000256" key="2">
    <source>
        <dbReference type="ARBA" id="ARBA00023235"/>
    </source>
</evidence>